<comment type="similarity">
    <text evidence="1">Belongs to the LysR transcriptional regulatory family.</text>
</comment>
<dbReference type="Proteomes" id="UP000248926">
    <property type="component" value="Unassembled WGS sequence"/>
</dbReference>
<comment type="caution">
    <text evidence="6">The sequence shown here is derived from an EMBL/GenBank/DDBJ whole genome shotgun (WGS) entry which is preliminary data.</text>
</comment>
<evidence type="ECO:0000256" key="2">
    <source>
        <dbReference type="ARBA" id="ARBA00023015"/>
    </source>
</evidence>
<dbReference type="InterPro" id="IPR000847">
    <property type="entry name" value="LysR_HTH_N"/>
</dbReference>
<reference evidence="6 7" key="1">
    <citation type="journal article" date="2018" name="Genet. Mol. Biol.">
        <title>The genome sequence of Dyella jiangningensis FCAV SCS01 from a lignocellulose-decomposing microbial consortium metagenome reveals potential for biotechnological applications.</title>
        <authorList>
            <person name="Desiderato J.G."/>
            <person name="Alvarenga D.O."/>
            <person name="Constancio M.T.L."/>
            <person name="Alves L.M.C."/>
            <person name="Varani A.M."/>
        </authorList>
    </citation>
    <scope>NUCLEOTIDE SEQUENCE [LARGE SCALE GENOMIC DNA]</scope>
    <source>
        <strain evidence="6 7">FCAV SCS01</strain>
    </source>
</reference>
<dbReference type="GO" id="GO:0003677">
    <property type="term" value="F:DNA binding"/>
    <property type="evidence" value="ECO:0007669"/>
    <property type="project" value="UniProtKB-KW"/>
</dbReference>
<evidence type="ECO:0000313" key="7">
    <source>
        <dbReference type="Proteomes" id="UP000248926"/>
    </source>
</evidence>
<organism evidence="6 7">
    <name type="scientific">Dyella jiangningensis</name>
    <dbReference type="NCBI Taxonomy" id="1379159"/>
    <lineage>
        <taxon>Bacteria</taxon>
        <taxon>Pseudomonadati</taxon>
        <taxon>Pseudomonadota</taxon>
        <taxon>Gammaproteobacteria</taxon>
        <taxon>Lysobacterales</taxon>
        <taxon>Rhodanobacteraceae</taxon>
        <taxon>Dyella</taxon>
    </lineage>
</organism>
<dbReference type="InterPro" id="IPR050176">
    <property type="entry name" value="LTTR"/>
</dbReference>
<accession>A0A328P406</accession>
<keyword evidence="4" id="KW-0804">Transcription</keyword>
<keyword evidence="2" id="KW-0805">Transcription regulation</keyword>
<dbReference type="Gene3D" id="3.40.190.10">
    <property type="entry name" value="Periplasmic binding protein-like II"/>
    <property type="match status" value="2"/>
</dbReference>
<gene>
    <name evidence="6" type="ORF">CA260_19125</name>
</gene>
<dbReference type="SUPFAM" id="SSF46785">
    <property type="entry name" value="Winged helix' DNA-binding domain"/>
    <property type="match status" value="1"/>
</dbReference>
<keyword evidence="7" id="KW-1185">Reference proteome</keyword>
<dbReference type="RefSeq" id="WP_111984670.1">
    <property type="nucleotide sequence ID" value="NZ_NFZS01000005.1"/>
</dbReference>
<evidence type="ECO:0000256" key="4">
    <source>
        <dbReference type="ARBA" id="ARBA00023163"/>
    </source>
</evidence>
<dbReference type="InterPro" id="IPR036388">
    <property type="entry name" value="WH-like_DNA-bd_sf"/>
</dbReference>
<evidence type="ECO:0000256" key="3">
    <source>
        <dbReference type="ARBA" id="ARBA00023125"/>
    </source>
</evidence>
<dbReference type="SUPFAM" id="SSF53850">
    <property type="entry name" value="Periplasmic binding protein-like II"/>
    <property type="match status" value="1"/>
</dbReference>
<dbReference type="OrthoDB" id="5946420at2"/>
<dbReference type="Pfam" id="PF00126">
    <property type="entry name" value="HTH_1"/>
    <property type="match status" value="1"/>
</dbReference>
<dbReference type="InterPro" id="IPR036390">
    <property type="entry name" value="WH_DNA-bd_sf"/>
</dbReference>
<keyword evidence="3" id="KW-0238">DNA-binding</keyword>
<dbReference type="PROSITE" id="PS50931">
    <property type="entry name" value="HTH_LYSR"/>
    <property type="match status" value="1"/>
</dbReference>
<dbReference type="GO" id="GO:0003700">
    <property type="term" value="F:DNA-binding transcription factor activity"/>
    <property type="evidence" value="ECO:0007669"/>
    <property type="project" value="InterPro"/>
</dbReference>
<sequence length="284" mass="30350">MKALDLDAVNAFVFVADLQSFTRAAQAMGTTQSAISLKLRRLEEHLGRRLLERTPRQVRLSADGAVFLDAARTLIGAHERAVSSFFVEQRRLVIGVSHLIVGSELPSLLRRMSEHDPNLVIEMRVAGSRDVMQAYEEGTLDAAMVVQPQHRRHDGETLFTERFAWIAAAGWQPVPGQPLPLATQGESCSIRAAAVQALDEAGIAWTEVFVGKGAAVVGAAAAAGLAIALMATRTAPSGTLDVGPALSLPELPTQDVVLYSALNDPRSRHALQTLAAAFKSLSTG</sequence>
<dbReference type="FunFam" id="1.10.10.10:FF:000001">
    <property type="entry name" value="LysR family transcriptional regulator"/>
    <property type="match status" value="1"/>
</dbReference>
<feature type="domain" description="HTH lysR-type" evidence="5">
    <location>
        <begin position="4"/>
        <end position="61"/>
    </location>
</feature>
<dbReference type="Gene3D" id="1.10.10.10">
    <property type="entry name" value="Winged helix-like DNA-binding domain superfamily/Winged helix DNA-binding domain"/>
    <property type="match status" value="1"/>
</dbReference>
<proteinExistence type="inferred from homology"/>
<protein>
    <submittedName>
        <fullName evidence="6">LysR family transcriptional regulator</fullName>
    </submittedName>
</protein>
<evidence type="ECO:0000313" key="6">
    <source>
        <dbReference type="EMBL" id="RAO74914.1"/>
    </source>
</evidence>
<evidence type="ECO:0000256" key="1">
    <source>
        <dbReference type="ARBA" id="ARBA00009437"/>
    </source>
</evidence>
<dbReference type="AlphaFoldDB" id="A0A328P406"/>
<evidence type="ECO:0000259" key="5">
    <source>
        <dbReference type="PROSITE" id="PS50931"/>
    </source>
</evidence>
<dbReference type="EMBL" id="NFZS01000005">
    <property type="protein sequence ID" value="RAO74914.1"/>
    <property type="molecule type" value="Genomic_DNA"/>
</dbReference>
<name>A0A328P406_9GAMM</name>
<dbReference type="Pfam" id="PF03466">
    <property type="entry name" value="LysR_substrate"/>
    <property type="match status" value="1"/>
</dbReference>
<dbReference type="PRINTS" id="PR00039">
    <property type="entry name" value="HTHLYSR"/>
</dbReference>
<dbReference type="PANTHER" id="PTHR30579">
    <property type="entry name" value="TRANSCRIPTIONAL REGULATOR"/>
    <property type="match status" value="1"/>
</dbReference>
<dbReference type="InterPro" id="IPR005119">
    <property type="entry name" value="LysR_subst-bd"/>
</dbReference>
<dbReference type="PANTHER" id="PTHR30579:SF7">
    <property type="entry name" value="HTH-TYPE TRANSCRIPTIONAL REGULATOR LRHA-RELATED"/>
    <property type="match status" value="1"/>
</dbReference>